<dbReference type="HOGENOM" id="CLU_1188971_0_0_5"/>
<dbReference type="EMBL" id="CP003740">
    <property type="protein sequence ID" value="AGI68679.1"/>
    <property type="molecule type" value="Genomic_DNA"/>
</dbReference>
<dbReference type="OrthoDB" id="7827482at2"/>
<reference evidence="1 2" key="1">
    <citation type="journal article" date="2013" name="PLoS ONE">
        <title>Poles Apart: Arctic and Antarctic Octadecabacter strains Share High Genome Plasticity and a New Type of Xanthorhodopsin.</title>
        <authorList>
            <person name="Vollmers J."/>
            <person name="Voget S."/>
            <person name="Dietrich S."/>
            <person name="Gollnow K."/>
            <person name="Smits M."/>
            <person name="Meyer K."/>
            <person name="Brinkhoff T."/>
            <person name="Simon M."/>
            <person name="Daniel R."/>
        </authorList>
    </citation>
    <scope>NUCLEOTIDE SEQUENCE [LARGE SCALE GENOMIC DNA]</scope>
    <source>
        <strain evidence="1 2">307</strain>
    </source>
</reference>
<name>M9R7N6_9RHOB</name>
<dbReference type="Proteomes" id="UP000005307">
    <property type="component" value="Chromosome"/>
</dbReference>
<dbReference type="AlphaFoldDB" id="M9R7N6"/>
<gene>
    <name evidence="1" type="ORF">OAN307_c31450</name>
</gene>
<keyword evidence="2" id="KW-1185">Reference proteome</keyword>
<dbReference type="STRING" id="391626.OAN307_c31450"/>
<sequence length="233" mass="26391">MSEDQNNERVLSAEFVSTLVETYKIPTDRVARFQSNLELYCARFIERRAIATQQGPLTKQRITLAKVSTNAAKFRDFIDTLPDHVRDVIGTATGDFNGEQFDIECGAFETDSMQTPPPVADKAFLNVEILRAQLTLLIQGAEYAQKIELKKPTKGPNIDKDFEDWIANMRLVWRTSTGKAFTRDDYEGAANSLAAEFCVQVCDEVAPDIAEQKVLNAMKKQITRDRQSPYWKN</sequence>
<dbReference type="KEGG" id="oat:OAN307_c31450"/>
<proteinExistence type="predicted"/>
<dbReference type="RefSeq" id="WP_015500660.1">
    <property type="nucleotide sequence ID" value="NC_020911.1"/>
</dbReference>
<accession>M9R7N6</accession>
<evidence type="ECO:0000313" key="1">
    <source>
        <dbReference type="EMBL" id="AGI68679.1"/>
    </source>
</evidence>
<organism evidence="1 2">
    <name type="scientific">Octadecabacter antarcticus 307</name>
    <dbReference type="NCBI Taxonomy" id="391626"/>
    <lineage>
        <taxon>Bacteria</taxon>
        <taxon>Pseudomonadati</taxon>
        <taxon>Pseudomonadota</taxon>
        <taxon>Alphaproteobacteria</taxon>
        <taxon>Rhodobacterales</taxon>
        <taxon>Roseobacteraceae</taxon>
        <taxon>Octadecabacter</taxon>
    </lineage>
</organism>
<protein>
    <submittedName>
        <fullName evidence="1">Uncharacterized protein</fullName>
    </submittedName>
</protein>
<evidence type="ECO:0000313" key="2">
    <source>
        <dbReference type="Proteomes" id="UP000005307"/>
    </source>
</evidence>